<dbReference type="AlphaFoldDB" id="A0A193CCA4"/>
<dbReference type="RefSeq" id="WP_044851810.1">
    <property type="nucleotide sequence ID" value="NZ_CP016174.1"/>
</dbReference>
<dbReference type="Proteomes" id="UP000093695">
    <property type="component" value="Chromosome"/>
</dbReference>
<evidence type="ECO:0000313" key="3">
    <source>
        <dbReference type="EMBL" id="ANN21993.1"/>
    </source>
</evidence>
<protein>
    <submittedName>
        <fullName evidence="3">MerR family transcriptional regulator</fullName>
    </submittedName>
</protein>
<keyword evidence="1" id="KW-0238">DNA-binding</keyword>
<organism evidence="3 4">
    <name type="scientific">Amycolatopsis orientalis</name>
    <name type="common">Nocardia orientalis</name>
    <dbReference type="NCBI Taxonomy" id="31958"/>
    <lineage>
        <taxon>Bacteria</taxon>
        <taxon>Bacillati</taxon>
        <taxon>Actinomycetota</taxon>
        <taxon>Actinomycetes</taxon>
        <taxon>Pseudonocardiales</taxon>
        <taxon>Pseudonocardiaceae</taxon>
        <taxon>Amycolatopsis</taxon>
    </lineage>
</organism>
<gene>
    <name evidence="3" type="ORF">SD37_24090</name>
</gene>
<feature type="domain" description="HTH merR-type" evidence="2">
    <location>
        <begin position="10"/>
        <end position="78"/>
    </location>
</feature>
<dbReference type="PROSITE" id="PS50937">
    <property type="entry name" value="HTH_MERR_2"/>
    <property type="match status" value="1"/>
</dbReference>
<dbReference type="SUPFAM" id="SSF46955">
    <property type="entry name" value="Putative DNA-binding domain"/>
    <property type="match status" value="1"/>
</dbReference>
<proteinExistence type="predicted"/>
<dbReference type="Gene3D" id="1.10.1660.10">
    <property type="match status" value="1"/>
</dbReference>
<dbReference type="EMBL" id="CP016174">
    <property type="protein sequence ID" value="ANN21993.1"/>
    <property type="molecule type" value="Genomic_DNA"/>
</dbReference>
<dbReference type="InterPro" id="IPR000551">
    <property type="entry name" value="MerR-type_HTH_dom"/>
</dbReference>
<evidence type="ECO:0000313" key="4">
    <source>
        <dbReference type="Proteomes" id="UP000093695"/>
    </source>
</evidence>
<dbReference type="STRING" id="31958.SD37_24090"/>
<sequence>MKSFSSRPAGYTIGELSAIVGMSPRNIRAHQTRGLLPPPVRHGRSAYYGPVHLRRLERITTLQEQGFNLASIAAMLGTATADPGTARTSAALAEIARVQPPVFCALERHGLLGRDDSGAAAIARPPVAQAVAELAGAGIPPVDVLRFLGQLMDRMAPVADAVVGAAAERLTVADSPSGGASPDLGSSLADFLVSAFRTAVENAVELTFPGRGPGKRRSR</sequence>
<keyword evidence="4" id="KW-1185">Reference proteome</keyword>
<evidence type="ECO:0000256" key="1">
    <source>
        <dbReference type="ARBA" id="ARBA00023125"/>
    </source>
</evidence>
<evidence type="ECO:0000259" key="2">
    <source>
        <dbReference type="PROSITE" id="PS50937"/>
    </source>
</evidence>
<dbReference type="Pfam" id="PF13411">
    <property type="entry name" value="MerR_1"/>
    <property type="match status" value="1"/>
</dbReference>
<dbReference type="GO" id="GO:0003700">
    <property type="term" value="F:DNA-binding transcription factor activity"/>
    <property type="evidence" value="ECO:0007669"/>
    <property type="project" value="InterPro"/>
</dbReference>
<dbReference type="KEGG" id="aori:SD37_24090"/>
<dbReference type="SMART" id="SM00422">
    <property type="entry name" value="HTH_MERR"/>
    <property type="match status" value="1"/>
</dbReference>
<dbReference type="InterPro" id="IPR009061">
    <property type="entry name" value="DNA-bd_dom_put_sf"/>
</dbReference>
<dbReference type="GO" id="GO:0003677">
    <property type="term" value="F:DNA binding"/>
    <property type="evidence" value="ECO:0007669"/>
    <property type="project" value="UniProtKB-KW"/>
</dbReference>
<reference evidence="3 4" key="1">
    <citation type="journal article" date="2015" name="Genome Announc.">
        <title>Draft Genome Sequence of Norvancomycin-Producing Strain Amycolatopsis orientalis CPCC200066.</title>
        <authorList>
            <person name="Lei X."/>
            <person name="Yuan F."/>
            <person name="Shi Y."/>
            <person name="Li X."/>
            <person name="Wang L."/>
            <person name="Hong B."/>
        </authorList>
    </citation>
    <scope>NUCLEOTIDE SEQUENCE [LARGE SCALE GENOMIC DNA]</scope>
    <source>
        <strain evidence="3 4">B-37</strain>
    </source>
</reference>
<accession>A0A193CCA4</accession>
<dbReference type="PANTHER" id="PTHR30204">
    <property type="entry name" value="REDOX-CYCLING DRUG-SENSING TRANSCRIPTIONAL ACTIVATOR SOXR"/>
    <property type="match status" value="1"/>
</dbReference>
<name>A0A193CCA4_AMYOR</name>
<dbReference type="InterPro" id="IPR047057">
    <property type="entry name" value="MerR_fam"/>
</dbReference>
<dbReference type="PANTHER" id="PTHR30204:SF93">
    <property type="entry name" value="HTH MERR-TYPE DOMAIN-CONTAINING PROTEIN"/>
    <property type="match status" value="1"/>
</dbReference>